<feature type="compositionally biased region" description="Basic and acidic residues" evidence="1">
    <location>
        <begin position="38"/>
        <end position="50"/>
    </location>
</feature>
<proteinExistence type="predicted"/>
<accession>A0A1H8VG56</accession>
<dbReference type="AlphaFoldDB" id="A0A1H8VG56"/>
<name>A0A1H8VG56_9EURY</name>
<evidence type="ECO:0000313" key="2">
    <source>
        <dbReference type="EMBL" id="SEP14436.1"/>
    </source>
</evidence>
<feature type="region of interest" description="Disordered" evidence="1">
    <location>
        <begin position="32"/>
        <end position="67"/>
    </location>
</feature>
<keyword evidence="3" id="KW-1185">Reference proteome</keyword>
<dbReference type="RefSeq" id="WP_089827144.1">
    <property type="nucleotide sequence ID" value="NZ_FODV01000016.1"/>
</dbReference>
<dbReference type="OrthoDB" id="338013at2157"/>
<dbReference type="Proteomes" id="UP000199126">
    <property type="component" value="Unassembled WGS sequence"/>
</dbReference>
<protein>
    <submittedName>
        <fullName evidence="2">Uncharacterized protein</fullName>
    </submittedName>
</protein>
<gene>
    <name evidence="2" type="ORF">SAMN04487948_11675</name>
</gene>
<sequence length="99" mass="11073">MSNRPKRLVHQQTVFGDDSQLEVIETSVKTSFEDSGAEVDHRDCESRRDQPAASEFGIDDRPEVTRASEGDQATLFAEIDENQQTIAVNEAAARCLFEE</sequence>
<evidence type="ECO:0000313" key="3">
    <source>
        <dbReference type="Proteomes" id="UP000199126"/>
    </source>
</evidence>
<organism evidence="2 3">
    <name type="scientific">Halogranum amylolyticum</name>
    <dbReference type="NCBI Taxonomy" id="660520"/>
    <lineage>
        <taxon>Archaea</taxon>
        <taxon>Methanobacteriati</taxon>
        <taxon>Methanobacteriota</taxon>
        <taxon>Stenosarchaea group</taxon>
        <taxon>Halobacteria</taxon>
        <taxon>Halobacteriales</taxon>
        <taxon>Haloferacaceae</taxon>
    </lineage>
</organism>
<feature type="compositionally biased region" description="Basic and acidic residues" evidence="1">
    <location>
        <begin position="58"/>
        <end position="67"/>
    </location>
</feature>
<reference evidence="3" key="1">
    <citation type="submission" date="2016-10" db="EMBL/GenBank/DDBJ databases">
        <authorList>
            <person name="Varghese N."/>
            <person name="Submissions S."/>
        </authorList>
    </citation>
    <scope>NUCLEOTIDE SEQUENCE [LARGE SCALE GENOMIC DNA]</scope>
    <source>
        <strain evidence="3">CGMCC 1.10121</strain>
    </source>
</reference>
<dbReference type="EMBL" id="FODV01000016">
    <property type="protein sequence ID" value="SEP14436.1"/>
    <property type="molecule type" value="Genomic_DNA"/>
</dbReference>
<evidence type="ECO:0000256" key="1">
    <source>
        <dbReference type="SAM" id="MobiDB-lite"/>
    </source>
</evidence>